<dbReference type="Proteomes" id="UP000234483">
    <property type="component" value="Unassembled WGS sequence"/>
</dbReference>
<dbReference type="EMBL" id="PJRQ01000017">
    <property type="protein sequence ID" value="PLR17629.1"/>
    <property type="molecule type" value="Genomic_DNA"/>
</dbReference>
<reference evidence="8 11" key="2">
    <citation type="submission" date="2018-01" db="EMBL/GenBank/DDBJ databases">
        <title>Complete genome sequence of Caulobacter flavus RHGG3.</title>
        <authorList>
            <person name="Yang E."/>
        </authorList>
    </citation>
    <scope>NUCLEOTIDE SEQUENCE [LARGE SCALE GENOMIC DNA]</scope>
    <source>
        <strain evidence="8 11">RHGG3</strain>
    </source>
</reference>
<keyword evidence="5" id="KW-0732">Signal</keyword>
<dbReference type="KEGG" id="cfh:C1707_03585"/>
<dbReference type="InterPro" id="IPR008816">
    <property type="entry name" value="Gly_zipper_2TM_dom"/>
</dbReference>
<dbReference type="Proteomes" id="UP000281192">
    <property type="component" value="Chromosome"/>
</dbReference>
<keyword evidence="11" id="KW-1185">Reference proteome</keyword>
<evidence type="ECO:0000256" key="3">
    <source>
        <dbReference type="ARBA" id="ARBA00015281"/>
    </source>
</evidence>
<evidence type="ECO:0000259" key="6">
    <source>
        <dbReference type="Pfam" id="PF05433"/>
    </source>
</evidence>
<sequence length="195" mass="19508">MQKTNDIKKMGKTIGLTIAAAATAFTMASAPAANAVEQRLGGVVGCNASGKKQETGAVIGGLLGAVAGSQLAKNERGAGTAIGAVVGAGAGSYVGCSMQKKEASRDVGGSYKTSNGIKVSHNVDSAPMTKISGKYVARSNLNLRASASTSGMRVGSVVAGETFQALGRTSDGRWILVGQNGVGVGYVSSAYVYRA</sequence>
<evidence type="ECO:0000313" key="11">
    <source>
        <dbReference type="Proteomes" id="UP000281192"/>
    </source>
</evidence>
<dbReference type="OrthoDB" id="7335226at2"/>
<keyword evidence="4" id="KW-0449">Lipoprotein</keyword>
<comment type="similarity">
    <text evidence="2">Belongs to the rickettsiale 17 kDa surface antigen family.</text>
</comment>
<evidence type="ECO:0000256" key="1">
    <source>
        <dbReference type="ARBA" id="ARBA00004459"/>
    </source>
</evidence>
<feature type="domain" description="Glycine zipper 2TM" evidence="6">
    <location>
        <begin position="56"/>
        <end position="95"/>
    </location>
</feature>
<evidence type="ECO:0000256" key="4">
    <source>
        <dbReference type="ARBA" id="ARBA00023288"/>
    </source>
</evidence>
<dbReference type="Pfam" id="PF05433">
    <property type="entry name" value="Rick_17kDa_Anti"/>
    <property type="match status" value="1"/>
</dbReference>
<feature type="signal peptide" evidence="5">
    <location>
        <begin position="1"/>
        <end position="35"/>
    </location>
</feature>
<feature type="domain" description="SH3b" evidence="7">
    <location>
        <begin position="139"/>
        <end position="192"/>
    </location>
</feature>
<protein>
    <recommendedName>
        <fullName evidence="3">17 kDa surface antigen</fullName>
    </recommendedName>
</protein>
<dbReference type="Pfam" id="PF08239">
    <property type="entry name" value="SH3_3"/>
    <property type="match status" value="1"/>
</dbReference>
<evidence type="ECO:0000313" key="9">
    <source>
        <dbReference type="EMBL" id="PLR17629.1"/>
    </source>
</evidence>
<dbReference type="AlphaFoldDB" id="A0A2N5CUZ9"/>
<evidence type="ECO:0000313" key="10">
    <source>
        <dbReference type="Proteomes" id="UP000234483"/>
    </source>
</evidence>
<evidence type="ECO:0000313" key="8">
    <source>
        <dbReference type="EMBL" id="AYV45397.1"/>
    </source>
</evidence>
<dbReference type="EMBL" id="CP026100">
    <property type="protein sequence ID" value="AYV45397.1"/>
    <property type="molecule type" value="Genomic_DNA"/>
</dbReference>
<dbReference type="Gene3D" id="2.30.30.40">
    <property type="entry name" value="SH3 Domains"/>
    <property type="match status" value="1"/>
</dbReference>
<comment type="subcellular location">
    <subcellularLocation>
        <location evidence="1">Cell outer membrane</location>
        <topology evidence="1">Lipid-anchor</topology>
    </subcellularLocation>
</comment>
<proteinExistence type="inferred from homology"/>
<evidence type="ECO:0000259" key="7">
    <source>
        <dbReference type="Pfam" id="PF08239"/>
    </source>
</evidence>
<dbReference type="RefSeq" id="WP_101712742.1">
    <property type="nucleotide sequence ID" value="NZ_CP026100.1"/>
</dbReference>
<accession>A0A2N5CUZ9</accession>
<feature type="chain" id="PRO_5044577956" description="17 kDa surface antigen" evidence="5">
    <location>
        <begin position="36"/>
        <end position="195"/>
    </location>
</feature>
<evidence type="ECO:0000256" key="2">
    <source>
        <dbReference type="ARBA" id="ARBA00008681"/>
    </source>
</evidence>
<gene>
    <name evidence="8" type="ORF">C1707_03585</name>
    <name evidence="9" type="ORF">CFHF_09300</name>
</gene>
<evidence type="ECO:0000256" key="5">
    <source>
        <dbReference type="SAM" id="SignalP"/>
    </source>
</evidence>
<reference evidence="9 10" key="1">
    <citation type="submission" date="2017-12" db="EMBL/GenBank/DDBJ databases">
        <title>The genome sequence of Caulobacter flavus CGMCC1 15093.</title>
        <authorList>
            <person name="Gao J."/>
            <person name="Mao X."/>
            <person name="Sun J."/>
        </authorList>
    </citation>
    <scope>NUCLEOTIDE SEQUENCE [LARGE SCALE GENOMIC DNA]</scope>
    <source>
        <strain evidence="9 10">CGMCC1 15093</strain>
    </source>
</reference>
<organism evidence="9 10">
    <name type="scientific">Caulobacter flavus</name>
    <dbReference type="NCBI Taxonomy" id="1679497"/>
    <lineage>
        <taxon>Bacteria</taxon>
        <taxon>Pseudomonadati</taxon>
        <taxon>Pseudomonadota</taxon>
        <taxon>Alphaproteobacteria</taxon>
        <taxon>Caulobacterales</taxon>
        <taxon>Caulobacteraceae</taxon>
        <taxon>Caulobacter</taxon>
    </lineage>
</organism>
<dbReference type="InterPro" id="IPR003646">
    <property type="entry name" value="SH3-like_bac-type"/>
</dbReference>
<name>A0A2N5CUZ9_9CAUL</name>